<keyword evidence="3" id="KW-1185">Reference proteome</keyword>
<reference evidence="3" key="1">
    <citation type="journal article" date="2013" name="Genome Announc.">
        <title>Draft genome sequence of the grapevine dieback fungus Eutypa lata UCR-EL1.</title>
        <authorList>
            <person name="Blanco-Ulate B."/>
            <person name="Rolshausen P.E."/>
            <person name="Cantu D."/>
        </authorList>
    </citation>
    <scope>NUCLEOTIDE SEQUENCE [LARGE SCALE GENOMIC DNA]</scope>
    <source>
        <strain evidence="3">UCR-EL1</strain>
    </source>
</reference>
<feature type="signal peptide" evidence="1">
    <location>
        <begin position="1"/>
        <end position="19"/>
    </location>
</feature>
<evidence type="ECO:0000256" key="1">
    <source>
        <dbReference type="SAM" id="SignalP"/>
    </source>
</evidence>
<proteinExistence type="predicted"/>
<gene>
    <name evidence="2" type="ORF">UCREL1_6031</name>
</gene>
<evidence type="ECO:0000313" key="2">
    <source>
        <dbReference type="EMBL" id="EMR66978.1"/>
    </source>
</evidence>
<dbReference type="KEGG" id="ela:UCREL1_6031"/>
<accession>M7SR49</accession>
<sequence length="123" mass="13899">MKHHKVLLFLSVLIPQAFCGFVLPRDAPDGLMAWTEEDDGTTTNYTLMTQDSLHPSPLNYQATALLRRGMGMRTRDTDRSAEKEFEVSDLPALPITRAGCGTEDRITEDEFLEVSWKLKAGRR</sequence>
<protein>
    <submittedName>
        <fullName evidence="2">Uncharacterized protein</fullName>
    </submittedName>
</protein>
<dbReference type="AlphaFoldDB" id="M7SR49"/>
<keyword evidence="1" id="KW-0732">Signal</keyword>
<name>M7SR49_EUTLA</name>
<dbReference type="EMBL" id="KB706545">
    <property type="protein sequence ID" value="EMR66978.1"/>
    <property type="molecule type" value="Genomic_DNA"/>
</dbReference>
<feature type="chain" id="PRO_5004085184" evidence="1">
    <location>
        <begin position="20"/>
        <end position="123"/>
    </location>
</feature>
<dbReference type="Proteomes" id="UP000012174">
    <property type="component" value="Unassembled WGS sequence"/>
</dbReference>
<evidence type="ECO:0000313" key="3">
    <source>
        <dbReference type="Proteomes" id="UP000012174"/>
    </source>
</evidence>
<dbReference type="HOGENOM" id="CLU_2015264_0_0_1"/>
<organism evidence="2 3">
    <name type="scientific">Eutypa lata (strain UCR-EL1)</name>
    <name type="common">Grapevine dieback disease fungus</name>
    <name type="synonym">Eutypa armeniacae</name>
    <dbReference type="NCBI Taxonomy" id="1287681"/>
    <lineage>
        <taxon>Eukaryota</taxon>
        <taxon>Fungi</taxon>
        <taxon>Dikarya</taxon>
        <taxon>Ascomycota</taxon>
        <taxon>Pezizomycotina</taxon>
        <taxon>Sordariomycetes</taxon>
        <taxon>Xylariomycetidae</taxon>
        <taxon>Xylariales</taxon>
        <taxon>Diatrypaceae</taxon>
        <taxon>Eutypa</taxon>
    </lineage>
</organism>